<dbReference type="GO" id="GO:0019240">
    <property type="term" value="P:citrulline biosynthetic process"/>
    <property type="evidence" value="ECO:0007669"/>
    <property type="project" value="TreeGrafter"/>
</dbReference>
<dbReference type="PANTHER" id="PTHR45753:SF3">
    <property type="entry name" value="ORNITHINE TRANSCARBAMYLASE, MITOCHONDRIAL"/>
    <property type="match status" value="1"/>
</dbReference>
<evidence type="ECO:0000259" key="7">
    <source>
        <dbReference type="Pfam" id="PF00185"/>
    </source>
</evidence>
<dbReference type="Pfam" id="PF02729">
    <property type="entry name" value="OTCace_N"/>
    <property type="match status" value="1"/>
</dbReference>
<dbReference type="Gene3D" id="3.40.50.1370">
    <property type="entry name" value="Aspartate/ornithine carbamoyltransferase"/>
    <property type="match status" value="2"/>
</dbReference>
<keyword evidence="3 6" id="KW-0808">Transferase</keyword>
<evidence type="ECO:0000256" key="3">
    <source>
        <dbReference type="ARBA" id="ARBA00022679"/>
    </source>
</evidence>
<dbReference type="NCBIfam" id="NF001986">
    <property type="entry name" value="PRK00779.1"/>
    <property type="match status" value="1"/>
</dbReference>
<comment type="similarity">
    <text evidence="1">Belongs to the aspartate/ornithine carbamoyltransferase superfamily. OTCase family.</text>
</comment>
<dbReference type="RefSeq" id="WP_136079639.1">
    <property type="nucleotide sequence ID" value="NZ_CAAHFG010000001.1"/>
</dbReference>
<keyword evidence="10" id="KW-1185">Reference proteome</keyword>
<evidence type="ECO:0000256" key="5">
    <source>
        <dbReference type="NCBIfam" id="TIGR00658"/>
    </source>
</evidence>
<dbReference type="SUPFAM" id="SSF53671">
    <property type="entry name" value="Aspartate/ornithine carbamoyltransferase"/>
    <property type="match status" value="1"/>
</dbReference>
<dbReference type="GO" id="GO:0016597">
    <property type="term" value="F:amino acid binding"/>
    <property type="evidence" value="ECO:0007669"/>
    <property type="project" value="InterPro"/>
</dbReference>
<reference evidence="9 10" key="1">
    <citation type="submission" date="2019-04" db="EMBL/GenBank/DDBJ databases">
        <authorList>
            <person name="Van Vliet M D."/>
        </authorList>
    </citation>
    <scope>NUCLEOTIDE SEQUENCE [LARGE SCALE GENOMIC DNA]</scope>
    <source>
        <strain evidence="9 10">F1</strain>
    </source>
</reference>
<organism evidence="9 10">
    <name type="scientific">Pontiella desulfatans</name>
    <dbReference type="NCBI Taxonomy" id="2750659"/>
    <lineage>
        <taxon>Bacteria</taxon>
        <taxon>Pseudomonadati</taxon>
        <taxon>Kiritimatiellota</taxon>
        <taxon>Kiritimatiellia</taxon>
        <taxon>Kiritimatiellales</taxon>
        <taxon>Pontiellaceae</taxon>
        <taxon>Pontiella</taxon>
    </lineage>
</organism>
<dbReference type="FunFam" id="3.40.50.1370:FF:000008">
    <property type="entry name" value="Ornithine carbamoyltransferase"/>
    <property type="match status" value="1"/>
</dbReference>
<dbReference type="EC" id="2.1.3.3" evidence="2 5"/>
<evidence type="ECO:0000313" key="10">
    <source>
        <dbReference type="Proteomes" id="UP000366872"/>
    </source>
</evidence>
<dbReference type="Proteomes" id="UP000366872">
    <property type="component" value="Unassembled WGS sequence"/>
</dbReference>
<evidence type="ECO:0000256" key="1">
    <source>
        <dbReference type="ARBA" id="ARBA00007805"/>
    </source>
</evidence>
<evidence type="ECO:0000256" key="6">
    <source>
        <dbReference type="RuleBase" id="RU003634"/>
    </source>
</evidence>
<dbReference type="InterPro" id="IPR006131">
    <property type="entry name" value="Asp_carbamoyltransf_Asp/Orn-bd"/>
</dbReference>
<dbReference type="AlphaFoldDB" id="A0A6C2U2K2"/>
<evidence type="ECO:0000256" key="2">
    <source>
        <dbReference type="ARBA" id="ARBA00013007"/>
    </source>
</evidence>
<dbReference type="NCBIfam" id="TIGR00658">
    <property type="entry name" value="orni_carb_tr"/>
    <property type="match status" value="1"/>
</dbReference>
<feature type="domain" description="Aspartate/ornithine carbamoyltransferase carbamoyl-P binding" evidence="8">
    <location>
        <begin position="3"/>
        <end position="141"/>
    </location>
</feature>
<dbReference type="Pfam" id="PF00185">
    <property type="entry name" value="OTCace"/>
    <property type="match status" value="1"/>
</dbReference>
<dbReference type="GO" id="GO:0042450">
    <property type="term" value="P:L-arginine biosynthetic process via ornithine"/>
    <property type="evidence" value="ECO:0007669"/>
    <property type="project" value="UniProtKB-UniRule"/>
</dbReference>
<dbReference type="PRINTS" id="PR00102">
    <property type="entry name" value="OTCASE"/>
</dbReference>
<name>A0A6C2U2K2_PONDE</name>
<evidence type="ECO:0000256" key="4">
    <source>
        <dbReference type="ARBA" id="ARBA00048772"/>
    </source>
</evidence>
<dbReference type="InterPro" id="IPR036901">
    <property type="entry name" value="Asp/Orn_carbamoylTrfase_sf"/>
</dbReference>
<comment type="catalytic activity">
    <reaction evidence="4">
        <text>carbamoyl phosphate + L-ornithine = L-citrulline + phosphate + H(+)</text>
        <dbReference type="Rhea" id="RHEA:19513"/>
        <dbReference type="ChEBI" id="CHEBI:15378"/>
        <dbReference type="ChEBI" id="CHEBI:43474"/>
        <dbReference type="ChEBI" id="CHEBI:46911"/>
        <dbReference type="ChEBI" id="CHEBI:57743"/>
        <dbReference type="ChEBI" id="CHEBI:58228"/>
        <dbReference type="EC" id="2.1.3.3"/>
    </reaction>
</comment>
<evidence type="ECO:0000259" key="8">
    <source>
        <dbReference type="Pfam" id="PF02729"/>
    </source>
</evidence>
<gene>
    <name evidence="9" type="primary">argF</name>
    <name evidence="9" type="ORF">PDESU_02692</name>
</gene>
<dbReference type="InterPro" id="IPR006130">
    <property type="entry name" value="Asp/Orn_carbamoylTrfase"/>
</dbReference>
<accession>A0A6C2U2K2</accession>
<feature type="domain" description="Aspartate/ornithine carbamoyltransferase Asp/Orn-binding" evidence="7">
    <location>
        <begin position="148"/>
        <end position="305"/>
    </location>
</feature>
<proteinExistence type="inferred from homology"/>
<sequence>MEHLISLKEWSPEKIRDVLDLARDVKTNPANYQDAMARKTLLMIFEKPSLRTRLSFEAGMTQMGGHAIYYHTGNSPMGSGKESISDSIKTASRFVDVIMARLFKHDDLLEMAEYATVPVINALTDDSHPCQILADLQAIEEKKGKLAGLKLAYLGDGFNNVTHSLMFGGTKMGMHVSVGSPAGEDYSPRADVVADCAAFSAGSGGSVFVTDDPVEAIKDADVVYTDSWMSYHIPKDQEAARIAKFMPYQVNSGLMAHAKPDAIFMNCLPAIRGCEQTAEVIDGPQSIVFDEAENRLHAQKAVILTLCGAA</sequence>
<evidence type="ECO:0000313" key="9">
    <source>
        <dbReference type="EMBL" id="VGO14133.1"/>
    </source>
</evidence>
<protein>
    <recommendedName>
        <fullName evidence="2 5">Ornithine carbamoyltransferase</fullName>
        <ecNumber evidence="2 5">2.1.3.3</ecNumber>
    </recommendedName>
</protein>
<dbReference type="InterPro" id="IPR002292">
    <property type="entry name" value="Orn/put_carbamltrans"/>
</dbReference>
<dbReference type="PANTHER" id="PTHR45753">
    <property type="entry name" value="ORNITHINE CARBAMOYLTRANSFERASE, MITOCHONDRIAL"/>
    <property type="match status" value="1"/>
</dbReference>
<dbReference type="PRINTS" id="PR00100">
    <property type="entry name" value="AOTCASE"/>
</dbReference>
<dbReference type="GO" id="GO:0004585">
    <property type="term" value="F:ornithine carbamoyltransferase activity"/>
    <property type="evidence" value="ECO:0007669"/>
    <property type="project" value="UniProtKB-UniRule"/>
</dbReference>
<dbReference type="EMBL" id="CAAHFG010000001">
    <property type="protein sequence ID" value="VGO14133.1"/>
    <property type="molecule type" value="Genomic_DNA"/>
</dbReference>
<dbReference type="InterPro" id="IPR006132">
    <property type="entry name" value="Asp/Orn_carbamoyltranf_P-bd"/>
</dbReference>